<protein>
    <submittedName>
        <fullName evidence="1">Uncharacterized protein</fullName>
    </submittedName>
</protein>
<reference evidence="1" key="1">
    <citation type="submission" date="2017-05" db="EMBL/GenBank/DDBJ databases">
        <title>Complete and WGS of Bordetella genogroups.</title>
        <authorList>
            <person name="Spilker T."/>
            <person name="LiPuma J."/>
        </authorList>
    </citation>
    <scope>NUCLEOTIDE SEQUENCE [LARGE SCALE GENOMIC DNA]</scope>
    <source>
        <strain evidence="1">AU10456</strain>
    </source>
</reference>
<evidence type="ECO:0000313" key="1">
    <source>
        <dbReference type="EMBL" id="OZI45776.1"/>
    </source>
</evidence>
<evidence type="ECO:0000313" key="2">
    <source>
        <dbReference type="Proteomes" id="UP000216913"/>
    </source>
</evidence>
<dbReference type="AlphaFoldDB" id="A0A261T842"/>
<sequence>MPLPQGYLQMIATHLNAPYGAILTAADVRDALRAGTLHGLAISALGKELIASMYVELQPEIIGCASYEAGVNLEEAQSLYAHVRSEWAVPRVAMWEEALAGVL</sequence>
<dbReference type="OrthoDB" id="8904043at2"/>
<accession>A0A261T842</accession>
<comment type="caution">
    <text evidence="1">The sequence shown here is derived from an EMBL/GenBank/DDBJ whole genome shotgun (WGS) entry which is preliminary data.</text>
</comment>
<name>A0A261T842_9BORD</name>
<proteinExistence type="predicted"/>
<keyword evidence="2" id="KW-1185">Reference proteome</keyword>
<dbReference type="RefSeq" id="WP_094803622.1">
    <property type="nucleotide sequence ID" value="NZ_NEVP01000012.1"/>
</dbReference>
<dbReference type="Proteomes" id="UP000216913">
    <property type="component" value="Unassembled WGS sequence"/>
</dbReference>
<organism evidence="1 2">
    <name type="scientific">Bordetella genomosp. 5</name>
    <dbReference type="NCBI Taxonomy" id="1395608"/>
    <lineage>
        <taxon>Bacteria</taxon>
        <taxon>Pseudomonadati</taxon>
        <taxon>Pseudomonadota</taxon>
        <taxon>Betaproteobacteria</taxon>
        <taxon>Burkholderiales</taxon>
        <taxon>Alcaligenaceae</taxon>
        <taxon>Bordetella</taxon>
    </lineage>
</organism>
<gene>
    <name evidence="1" type="ORF">CAL25_21360</name>
</gene>
<dbReference type="EMBL" id="NEVP01000012">
    <property type="protein sequence ID" value="OZI45776.1"/>
    <property type="molecule type" value="Genomic_DNA"/>
</dbReference>